<sequence>MELSESWDNQTNVLLPKNDGLQPGIINYEHRVMFYFVETKENP</sequence>
<reference evidence="1 2" key="1">
    <citation type="submission" date="2016-10" db="EMBL/GenBank/DDBJ databases">
        <authorList>
            <person name="de Groot N.N."/>
        </authorList>
    </citation>
    <scope>NUCLEOTIDE SEQUENCE [LARGE SCALE GENOMIC DNA]</scope>
    <source>
        <strain evidence="1 2">Nm13</strain>
    </source>
</reference>
<name>A0A1H5TGK7_9PROT</name>
<dbReference type="EMBL" id="FNUX01000004">
    <property type="protein sequence ID" value="SEF61328.1"/>
    <property type="molecule type" value="Genomic_DNA"/>
</dbReference>
<dbReference type="AlphaFoldDB" id="A0A1H5TGK7"/>
<organism evidence="1 2">
    <name type="scientific">Nitrosomonas ureae</name>
    <dbReference type="NCBI Taxonomy" id="44577"/>
    <lineage>
        <taxon>Bacteria</taxon>
        <taxon>Pseudomonadati</taxon>
        <taxon>Pseudomonadota</taxon>
        <taxon>Betaproteobacteria</taxon>
        <taxon>Nitrosomonadales</taxon>
        <taxon>Nitrosomonadaceae</taxon>
        <taxon>Nitrosomonas</taxon>
    </lineage>
</organism>
<accession>A0A1H5TGK7</accession>
<proteinExistence type="predicted"/>
<protein>
    <submittedName>
        <fullName evidence="1">Uncharacterized protein</fullName>
    </submittedName>
</protein>
<gene>
    <name evidence="1" type="ORF">SAMN05216334_104146</name>
</gene>
<evidence type="ECO:0000313" key="2">
    <source>
        <dbReference type="Proteomes" id="UP000236753"/>
    </source>
</evidence>
<dbReference type="Proteomes" id="UP000236753">
    <property type="component" value="Unassembled WGS sequence"/>
</dbReference>
<evidence type="ECO:0000313" key="1">
    <source>
        <dbReference type="EMBL" id="SEF61328.1"/>
    </source>
</evidence>